<proteinExistence type="predicted"/>
<gene>
    <name evidence="1" type="ORF">SAMN05444169_0537</name>
</gene>
<reference evidence="1 2" key="1">
    <citation type="submission" date="2016-11" db="EMBL/GenBank/DDBJ databases">
        <authorList>
            <person name="Jaros S."/>
            <person name="Januszkiewicz K."/>
            <person name="Wedrychowicz H."/>
        </authorList>
    </citation>
    <scope>NUCLEOTIDE SEQUENCE [LARGE SCALE GENOMIC DNA]</scope>
    <source>
        <strain evidence="1 2">GAS242</strain>
    </source>
</reference>
<evidence type="ECO:0000313" key="1">
    <source>
        <dbReference type="EMBL" id="SHG10114.1"/>
    </source>
</evidence>
<protein>
    <submittedName>
        <fullName evidence="1">Uncharacterized protein</fullName>
    </submittedName>
</protein>
<evidence type="ECO:0000313" key="2">
    <source>
        <dbReference type="Proteomes" id="UP000190675"/>
    </source>
</evidence>
<dbReference type="EMBL" id="LT670818">
    <property type="protein sequence ID" value="SHG10114.1"/>
    <property type="molecule type" value="Genomic_DNA"/>
</dbReference>
<name>A0A1M5H2F0_9BRAD</name>
<organism evidence="1 2">
    <name type="scientific">Bradyrhizobium erythrophlei</name>
    <dbReference type="NCBI Taxonomy" id="1437360"/>
    <lineage>
        <taxon>Bacteria</taxon>
        <taxon>Pseudomonadati</taxon>
        <taxon>Pseudomonadota</taxon>
        <taxon>Alphaproteobacteria</taxon>
        <taxon>Hyphomicrobiales</taxon>
        <taxon>Nitrobacteraceae</taxon>
        <taxon>Bradyrhizobium</taxon>
    </lineage>
</organism>
<accession>A0A1M5H2F0</accession>
<dbReference type="AlphaFoldDB" id="A0A1M5H2F0"/>
<sequence length="84" mass="9487">MLARLTEISGMATRERRLAEFNGEGQPPPDQPVQVLCEDHSGTYQLPFACRFVDGEWRNNESGGTVEATVVGWRLRRDADLKRP</sequence>
<dbReference type="Proteomes" id="UP000190675">
    <property type="component" value="Chromosome I"/>
</dbReference>